<name>A0ABV7UGD8_9HYPH</name>
<evidence type="ECO:0000313" key="1">
    <source>
        <dbReference type="EMBL" id="MFC3637611.1"/>
    </source>
</evidence>
<dbReference type="EMBL" id="JBHRYC010000040">
    <property type="protein sequence ID" value="MFC3637611.1"/>
    <property type="molecule type" value="Genomic_DNA"/>
</dbReference>
<accession>A0ABV7UGD8</accession>
<dbReference type="Proteomes" id="UP001595704">
    <property type="component" value="Unassembled WGS sequence"/>
</dbReference>
<keyword evidence="2" id="KW-1185">Reference proteome</keyword>
<proteinExistence type="predicted"/>
<comment type="caution">
    <text evidence="1">The sequence shown here is derived from an EMBL/GenBank/DDBJ whole genome shotgun (WGS) entry which is preliminary data.</text>
</comment>
<gene>
    <name evidence="1" type="ORF">ACFONL_09510</name>
</gene>
<protein>
    <submittedName>
        <fullName evidence="1">Uncharacterized protein</fullName>
    </submittedName>
</protein>
<reference evidence="2" key="1">
    <citation type="journal article" date="2019" name="Int. J. Syst. Evol. Microbiol.">
        <title>The Global Catalogue of Microorganisms (GCM) 10K type strain sequencing project: providing services to taxonomists for standard genome sequencing and annotation.</title>
        <authorList>
            <consortium name="The Broad Institute Genomics Platform"/>
            <consortium name="The Broad Institute Genome Sequencing Center for Infectious Disease"/>
            <person name="Wu L."/>
            <person name="Ma J."/>
        </authorList>
    </citation>
    <scope>NUCLEOTIDE SEQUENCE [LARGE SCALE GENOMIC DNA]</scope>
    <source>
        <strain evidence="2">KCTC 42282</strain>
    </source>
</reference>
<sequence length="42" mass="4378">MTLAKTPGCLGFQFKLAGLANIGALGKTKQMLSIQRLISAAD</sequence>
<evidence type="ECO:0000313" key="2">
    <source>
        <dbReference type="Proteomes" id="UP001595704"/>
    </source>
</evidence>
<organism evidence="1 2">
    <name type="scientific">Camelimonas fluminis</name>
    <dbReference type="NCBI Taxonomy" id="1576911"/>
    <lineage>
        <taxon>Bacteria</taxon>
        <taxon>Pseudomonadati</taxon>
        <taxon>Pseudomonadota</taxon>
        <taxon>Alphaproteobacteria</taxon>
        <taxon>Hyphomicrobiales</taxon>
        <taxon>Chelatococcaceae</taxon>
        <taxon>Camelimonas</taxon>
    </lineage>
</organism>
<dbReference type="RefSeq" id="WP_280514605.1">
    <property type="nucleotide sequence ID" value="NZ_BNCG01000019.1"/>
</dbReference>